<gene>
    <name evidence="1" type="ORF">Ctob_008347</name>
</gene>
<evidence type="ECO:0000313" key="2">
    <source>
        <dbReference type="Proteomes" id="UP000037460"/>
    </source>
</evidence>
<name>A0A0M0JNW2_9EUKA</name>
<protein>
    <submittedName>
        <fullName evidence="1">Uncharacterized protein</fullName>
    </submittedName>
</protein>
<comment type="caution">
    <text evidence="1">The sequence shown here is derived from an EMBL/GenBank/DDBJ whole genome shotgun (WGS) entry which is preliminary data.</text>
</comment>
<organism evidence="1 2">
    <name type="scientific">Chrysochromulina tobinii</name>
    <dbReference type="NCBI Taxonomy" id="1460289"/>
    <lineage>
        <taxon>Eukaryota</taxon>
        <taxon>Haptista</taxon>
        <taxon>Haptophyta</taxon>
        <taxon>Prymnesiophyceae</taxon>
        <taxon>Prymnesiales</taxon>
        <taxon>Chrysochromulinaceae</taxon>
        <taxon>Chrysochromulina</taxon>
    </lineage>
</organism>
<sequence length="291" mass="32209">MVEEELANHLAGAPLRFRAALKSVKAGADALHDLEALAHTAKMERNGRRPCTLEVRCACRVLALEAQSLGDRHHIWETCAAHVETVAQAACHLASVRAWLAAREKTIDSTEQFEDPQLQRAAYLHYDANKYDFCGLVERMLAEHLPCDGDPERLARLHESTAAQRELGALGCASSWAANGLAYSKELDEATRYGCGIFNRQWKASALREEFMRLFERFVREAIWRSARGIRTQATTSSQMSSTFGCRSRKCRARTHSSLSPRPGKATLRLCAQGQGSCIGSAATHVNTSRP</sequence>
<dbReference type="AlphaFoldDB" id="A0A0M0JNW2"/>
<evidence type="ECO:0000313" key="1">
    <source>
        <dbReference type="EMBL" id="KOO28284.1"/>
    </source>
</evidence>
<dbReference type="EMBL" id="JWZX01002591">
    <property type="protein sequence ID" value="KOO28284.1"/>
    <property type="molecule type" value="Genomic_DNA"/>
</dbReference>
<proteinExistence type="predicted"/>
<keyword evidence="2" id="KW-1185">Reference proteome</keyword>
<reference evidence="2" key="1">
    <citation type="journal article" date="2015" name="PLoS Genet.">
        <title>Genome Sequence and Transcriptome Analyses of Chrysochromulina tobin: Metabolic Tools for Enhanced Algal Fitness in the Prominent Order Prymnesiales (Haptophyceae).</title>
        <authorList>
            <person name="Hovde B.T."/>
            <person name="Deodato C.R."/>
            <person name="Hunsperger H.M."/>
            <person name="Ryken S.A."/>
            <person name="Yost W."/>
            <person name="Jha R.K."/>
            <person name="Patterson J."/>
            <person name="Monnat R.J. Jr."/>
            <person name="Barlow S.B."/>
            <person name="Starkenburg S.R."/>
            <person name="Cattolico R.A."/>
        </authorList>
    </citation>
    <scope>NUCLEOTIDE SEQUENCE</scope>
    <source>
        <strain evidence="2">CCMP291</strain>
    </source>
</reference>
<accession>A0A0M0JNW2</accession>
<dbReference type="Proteomes" id="UP000037460">
    <property type="component" value="Unassembled WGS sequence"/>
</dbReference>